<gene>
    <name evidence="2" type="ORF">GSI_04506</name>
</gene>
<feature type="compositionally biased region" description="Basic and acidic residues" evidence="1">
    <location>
        <begin position="86"/>
        <end position="95"/>
    </location>
</feature>
<feature type="compositionally biased region" description="Polar residues" evidence="1">
    <location>
        <begin position="72"/>
        <end position="84"/>
    </location>
</feature>
<evidence type="ECO:0000256" key="1">
    <source>
        <dbReference type="SAM" id="MobiDB-lite"/>
    </source>
</evidence>
<reference evidence="2 3" key="1">
    <citation type="journal article" date="2015" name="Sci. Rep.">
        <title>Chromosome-level genome map provides insights into diverse defense mechanisms in the medicinal fungus Ganoderma sinense.</title>
        <authorList>
            <person name="Zhu Y."/>
            <person name="Xu J."/>
            <person name="Sun C."/>
            <person name="Zhou S."/>
            <person name="Xu H."/>
            <person name="Nelson D.R."/>
            <person name="Qian J."/>
            <person name="Song J."/>
            <person name="Luo H."/>
            <person name="Xiang L."/>
            <person name="Li Y."/>
            <person name="Xu Z."/>
            <person name="Ji A."/>
            <person name="Wang L."/>
            <person name="Lu S."/>
            <person name="Hayward A."/>
            <person name="Sun W."/>
            <person name="Li X."/>
            <person name="Schwartz D.C."/>
            <person name="Wang Y."/>
            <person name="Chen S."/>
        </authorList>
    </citation>
    <scope>NUCLEOTIDE SEQUENCE [LARGE SCALE GENOMIC DNA]</scope>
    <source>
        <strain evidence="2 3">ZZ0214-1</strain>
    </source>
</reference>
<evidence type="ECO:0000313" key="3">
    <source>
        <dbReference type="Proteomes" id="UP000230002"/>
    </source>
</evidence>
<proteinExistence type="predicted"/>
<keyword evidence="3" id="KW-1185">Reference proteome</keyword>
<name>A0A2G8SH75_9APHY</name>
<feature type="compositionally biased region" description="Basic and acidic residues" evidence="1">
    <location>
        <begin position="141"/>
        <end position="153"/>
    </location>
</feature>
<comment type="caution">
    <text evidence="2">The sequence shown here is derived from an EMBL/GenBank/DDBJ whole genome shotgun (WGS) entry which is preliminary data.</text>
</comment>
<feature type="region of interest" description="Disordered" evidence="1">
    <location>
        <begin position="134"/>
        <end position="153"/>
    </location>
</feature>
<accession>A0A2G8SH75</accession>
<feature type="compositionally biased region" description="Polar residues" evidence="1">
    <location>
        <begin position="21"/>
        <end position="30"/>
    </location>
</feature>
<evidence type="ECO:0000313" key="2">
    <source>
        <dbReference type="EMBL" id="PIL33057.1"/>
    </source>
</evidence>
<protein>
    <submittedName>
        <fullName evidence="2">Uncharacterized protein</fullName>
    </submittedName>
</protein>
<feature type="region of interest" description="Disordered" evidence="1">
    <location>
        <begin position="1"/>
        <end position="119"/>
    </location>
</feature>
<dbReference type="Proteomes" id="UP000230002">
    <property type="component" value="Unassembled WGS sequence"/>
</dbReference>
<dbReference type="EMBL" id="AYKW01000008">
    <property type="protein sequence ID" value="PIL33057.1"/>
    <property type="molecule type" value="Genomic_DNA"/>
</dbReference>
<sequence>MSNVQLEAYTQLAKRDRGTSGDFQHYSSAINRYPAKTTGPSTSSRRSSSPRASSTDSPPSSTWPTREPSPGHASSTMHPSSSQKNSRRDNREPRVLRSARTLANVAPQSRNSAATADVTMPSLSDMLSVPLRGTTKPRVRSVREGRSNEPRAKACDGLSDRRIGRAMRLWTLRWVRWGKAASVCEENGKLALAPKENRPGCVRRKWETGAATRVKRRTRLSLRVQVKGSLTLILKRSRPPAKERTNVLRSTWTLTSSIDAATVSSADPGTKRSP</sequence>
<organism evidence="2 3">
    <name type="scientific">Ganoderma sinense ZZ0214-1</name>
    <dbReference type="NCBI Taxonomy" id="1077348"/>
    <lineage>
        <taxon>Eukaryota</taxon>
        <taxon>Fungi</taxon>
        <taxon>Dikarya</taxon>
        <taxon>Basidiomycota</taxon>
        <taxon>Agaricomycotina</taxon>
        <taxon>Agaricomycetes</taxon>
        <taxon>Polyporales</taxon>
        <taxon>Polyporaceae</taxon>
        <taxon>Ganoderma</taxon>
    </lineage>
</organism>
<feature type="compositionally biased region" description="Low complexity" evidence="1">
    <location>
        <begin position="37"/>
        <end position="66"/>
    </location>
</feature>
<dbReference type="AlphaFoldDB" id="A0A2G8SH75"/>